<evidence type="ECO:0000313" key="2">
    <source>
        <dbReference type="Proteomes" id="UP000479710"/>
    </source>
</evidence>
<comment type="caution">
    <text evidence="1">The sequence shown here is derived from an EMBL/GenBank/DDBJ whole genome shotgun (WGS) entry which is preliminary data.</text>
</comment>
<gene>
    <name evidence="1" type="ORF">E2562_028638</name>
</gene>
<keyword evidence="2" id="KW-1185">Reference proteome</keyword>
<name>A0A6G1D9J9_9ORYZ</name>
<evidence type="ECO:0000313" key="1">
    <source>
        <dbReference type="EMBL" id="KAF0908814.1"/>
    </source>
</evidence>
<protein>
    <submittedName>
        <fullName evidence="1">Uncharacterized protein</fullName>
    </submittedName>
</protein>
<dbReference type="AlphaFoldDB" id="A0A6G1D9J9"/>
<dbReference type="Proteomes" id="UP000479710">
    <property type="component" value="Unassembled WGS sequence"/>
</dbReference>
<sequence length="116" mass="12974">MRVLKDVGLRCIEVAAEISSLAVLSIDGRRRTPLPHPTSLVVLSTNVLTHLSKACLNIPHVATGISSKRITMVQGIFQIDRMTKCDSQLKCFLQKIESFAHLRETNRTRRSQGHII</sequence>
<dbReference type="EMBL" id="SPHZ02000007">
    <property type="protein sequence ID" value="KAF0908814.1"/>
    <property type="molecule type" value="Genomic_DNA"/>
</dbReference>
<accession>A0A6G1D9J9</accession>
<organism evidence="1 2">
    <name type="scientific">Oryza meyeriana var. granulata</name>
    <dbReference type="NCBI Taxonomy" id="110450"/>
    <lineage>
        <taxon>Eukaryota</taxon>
        <taxon>Viridiplantae</taxon>
        <taxon>Streptophyta</taxon>
        <taxon>Embryophyta</taxon>
        <taxon>Tracheophyta</taxon>
        <taxon>Spermatophyta</taxon>
        <taxon>Magnoliopsida</taxon>
        <taxon>Liliopsida</taxon>
        <taxon>Poales</taxon>
        <taxon>Poaceae</taxon>
        <taxon>BOP clade</taxon>
        <taxon>Oryzoideae</taxon>
        <taxon>Oryzeae</taxon>
        <taxon>Oryzinae</taxon>
        <taxon>Oryza</taxon>
        <taxon>Oryza meyeriana</taxon>
    </lineage>
</organism>
<reference evidence="1 2" key="1">
    <citation type="submission" date="2019-11" db="EMBL/GenBank/DDBJ databases">
        <title>Whole genome sequence of Oryza granulata.</title>
        <authorList>
            <person name="Li W."/>
        </authorList>
    </citation>
    <scope>NUCLEOTIDE SEQUENCE [LARGE SCALE GENOMIC DNA]</scope>
    <source>
        <strain evidence="2">cv. Menghai</strain>
        <tissue evidence="1">Leaf</tissue>
    </source>
</reference>
<proteinExistence type="predicted"/>